<comment type="caution">
    <text evidence="6">The sequence shown here is derived from an EMBL/GenBank/DDBJ whole genome shotgun (WGS) entry which is preliminary data.</text>
</comment>
<dbReference type="Pfam" id="PF00656">
    <property type="entry name" value="Peptidase_C14"/>
    <property type="match status" value="1"/>
</dbReference>
<feature type="domain" description="Peptidase C14 caspase" evidence="5">
    <location>
        <begin position="306"/>
        <end position="412"/>
    </location>
</feature>
<dbReference type="Proteomes" id="UP000663846">
    <property type="component" value="Unassembled WGS sequence"/>
</dbReference>
<name>A0A8H2X0V3_9AGAM</name>
<protein>
    <recommendedName>
        <fullName evidence="5">Peptidase C14 caspase domain-containing protein</fullName>
    </recommendedName>
</protein>
<feature type="transmembrane region" description="Helical" evidence="4">
    <location>
        <begin position="71"/>
        <end position="96"/>
    </location>
</feature>
<dbReference type="Gene3D" id="3.40.50.1460">
    <property type="match status" value="1"/>
</dbReference>
<evidence type="ECO:0000259" key="5">
    <source>
        <dbReference type="Pfam" id="PF00656"/>
    </source>
</evidence>
<evidence type="ECO:0000313" key="7">
    <source>
        <dbReference type="Proteomes" id="UP000663846"/>
    </source>
</evidence>
<dbReference type="GO" id="GO:0006915">
    <property type="term" value="P:apoptotic process"/>
    <property type="evidence" value="ECO:0007669"/>
    <property type="project" value="UniProtKB-KW"/>
</dbReference>
<feature type="region of interest" description="Disordered" evidence="3">
    <location>
        <begin position="230"/>
        <end position="254"/>
    </location>
</feature>
<dbReference type="InterPro" id="IPR011600">
    <property type="entry name" value="Pept_C14_caspase"/>
</dbReference>
<evidence type="ECO:0000256" key="1">
    <source>
        <dbReference type="ARBA" id="ARBA00022703"/>
    </source>
</evidence>
<proteinExistence type="predicted"/>
<dbReference type="SUPFAM" id="SSF52129">
    <property type="entry name" value="Caspase-like"/>
    <property type="match status" value="1"/>
</dbReference>
<dbReference type="InterPro" id="IPR029030">
    <property type="entry name" value="Caspase-like_dom_sf"/>
</dbReference>
<sequence>MPVILLFPSQSTTDVASSAKALVEAPLGQSAIIIETTTLMCARVSKRCRVEESHLIPTPRGTQHHSLTPTVYYHSLLLTLVVTLVIFSVIGIIALVTRDLRTVDPNQLSGINTAPSNEAKPLLGTTPSSTSPWGYQAIGARHPPSITARGSNRPVLQPLNPPTFIVGEYGDRVVVSPVEDMHDQVEPPTTITPRTSDVRGRALGVAQKTDPIGFSEPDIGIVKPQTFEPATQQDPVTSNDQTQVQHSSSKSSIVNQTSDYRAHTAPCIKNRSVSLAKSLTGLLSLRQAKVHVLGVGTSWEGIGDGSRALPGPSHDMEWLRKLFIHQENFRFDCLLDHDATLVTIRQSLDNMFSLAEEDDLLGLYFSSHGEHDDSFELYDSASLNEVMLNEWIVELRSKTSRNNPVYIIFDFC</sequence>
<dbReference type="AlphaFoldDB" id="A0A8H2X0V3"/>
<dbReference type="EMBL" id="CAJMWS010000311">
    <property type="protein sequence ID" value="CAE6409716.1"/>
    <property type="molecule type" value="Genomic_DNA"/>
</dbReference>
<keyword evidence="2" id="KW-0378">Hydrolase</keyword>
<accession>A0A8H2X0V3</accession>
<dbReference type="GO" id="GO:0004197">
    <property type="term" value="F:cysteine-type endopeptidase activity"/>
    <property type="evidence" value="ECO:0007669"/>
    <property type="project" value="InterPro"/>
</dbReference>
<evidence type="ECO:0000313" key="6">
    <source>
        <dbReference type="EMBL" id="CAE6409716.1"/>
    </source>
</evidence>
<evidence type="ECO:0000256" key="4">
    <source>
        <dbReference type="SAM" id="Phobius"/>
    </source>
</evidence>
<evidence type="ECO:0000256" key="2">
    <source>
        <dbReference type="ARBA" id="ARBA00022807"/>
    </source>
</evidence>
<keyword evidence="4" id="KW-1133">Transmembrane helix</keyword>
<keyword evidence="4" id="KW-0472">Membrane</keyword>
<gene>
    <name evidence="6" type="ORF">RDB_LOCUS65808</name>
</gene>
<keyword evidence="2" id="KW-0788">Thiol protease</keyword>
<keyword evidence="4" id="KW-0812">Transmembrane</keyword>
<organism evidence="6 7">
    <name type="scientific">Rhizoctonia solani</name>
    <dbReference type="NCBI Taxonomy" id="456999"/>
    <lineage>
        <taxon>Eukaryota</taxon>
        <taxon>Fungi</taxon>
        <taxon>Dikarya</taxon>
        <taxon>Basidiomycota</taxon>
        <taxon>Agaricomycotina</taxon>
        <taxon>Agaricomycetes</taxon>
        <taxon>Cantharellales</taxon>
        <taxon>Ceratobasidiaceae</taxon>
        <taxon>Rhizoctonia</taxon>
    </lineage>
</organism>
<dbReference type="GO" id="GO:0006508">
    <property type="term" value="P:proteolysis"/>
    <property type="evidence" value="ECO:0007669"/>
    <property type="project" value="InterPro"/>
</dbReference>
<keyword evidence="1" id="KW-0053">Apoptosis</keyword>
<evidence type="ECO:0000256" key="3">
    <source>
        <dbReference type="SAM" id="MobiDB-lite"/>
    </source>
</evidence>
<reference evidence="6" key="1">
    <citation type="submission" date="2021-01" db="EMBL/GenBank/DDBJ databases">
        <authorList>
            <person name="Kaushik A."/>
        </authorList>
    </citation>
    <scope>NUCLEOTIDE SEQUENCE</scope>
    <source>
        <strain evidence="6">AG1-1C</strain>
    </source>
</reference>
<keyword evidence="2" id="KW-0645">Protease</keyword>